<dbReference type="GO" id="GO:0098794">
    <property type="term" value="C:postsynapse"/>
    <property type="evidence" value="ECO:0007669"/>
    <property type="project" value="GOC"/>
</dbReference>
<accession>A0A2A6CI40</accession>
<organism evidence="1 2">
    <name type="scientific">Pristionchus pacificus</name>
    <name type="common">Parasitic nematode worm</name>
    <dbReference type="NCBI Taxonomy" id="54126"/>
    <lineage>
        <taxon>Eukaryota</taxon>
        <taxon>Metazoa</taxon>
        <taxon>Ecdysozoa</taxon>
        <taxon>Nematoda</taxon>
        <taxon>Chromadorea</taxon>
        <taxon>Rhabditida</taxon>
        <taxon>Rhabditina</taxon>
        <taxon>Diplogasteromorpha</taxon>
        <taxon>Diplogasteroidea</taxon>
        <taxon>Neodiplogasteridae</taxon>
        <taxon>Pristionchus</taxon>
    </lineage>
</organism>
<dbReference type="InterPro" id="IPR006202">
    <property type="entry name" value="Neur_chan_lig-bd"/>
</dbReference>
<dbReference type="Pfam" id="PF02931">
    <property type="entry name" value="Neur_chan_LBD"/>
    <property type="match status" value="1"/>
</dbReference>
<reference evidence="2" key="1">
    <citation type="journal article" date="2008" name="Nat. Genet.">
        <title>The Pristionchus pacificus genome provides a unique perspective on nematode lifestyle and parasitism.</title>
        <authorList>
            <person name="Dieterich C."/>
            <person name="Clifton S.W."/>
            <person name="Schuster L.N."/>
            <person name="Chinwalla A."/>
            <person name="Delehaunty K."/>
            <person name="Dinkelacker I."/>
            <person name="Fulton L."/>
            <person name="Fulton R."/>
            <person name="Godfrey J."/>
            <person name="Minx P."/>
            <person name="Mitreva M."/>
            <person name="Roeseler W."/>
            <person name="Tian H."/>
            <person name="Witte H."/>
            <person name="Yang S.P."/>
            <person name="Wilson R.K."/>
            <person name="Sommer R.J."/>
        </authorList>
    </citation>
    <scope>NUCLEOTIDE SEQUENCE [LARGE SCALE GENOMIC DNA]</scope>
    <source>
        <strain evidence="2">PS312</strain>
    </source>
</reference>
<dbReference type="GO" id="GO:1902476">
    <property type="term" value="P:chloride transmembrane transport"/>
    <property type="evidence" value="ECO:0000318"/>
    <property type="project" value="GO_Central"/>
</dbReference>
<dbReference type="GO" id="GO:0005231">
    <property type="term" value="F:excitatory extracellular ligand-gated monoatomic ion channel activity"/>
    <property type="evidence" value="ECO:0000318"/>
    <property type="project" value="GO_Central"/>
</dbReference>
<protein>
    <submittedName>
        <fullName evidence="1">Transmembrane ion channel</fullName>
    </submittedName>
</protein>
<evidence type="ECO:0000313" key="1">
    <source>
        <dbReference type="EnsemblMetazoa" id="PPA14376.1"/>
    </source>
</evidence>
<dbReference type="Gene3D" id="2.70.170.10">
    <property type="entry name" value="Neurotransmitter-gated ion-channel ligand-binding domain"/>
    <property type="match status" value="1"/>
</dbReference>
<proteinExistence type="predicted"/>
<dbReference type="InterPro" id="IPR036734">
    <property type="entry name" value="Neur_chan_lig-bd_sf"/>
</dbReference>
<dbReference type="EnsemblMetazoa" id="PPA14376.1">
    <property type="protein sequence ID" value="PPA14376.1"/>
    <property type="gene ID" value="WBGene00103930"/>
</dbReference>
<gene>
    <name evidence="1" type="primary">WBGene00103930</name>
</gene>
<keyword evidence="2" id="KW-1185">Reference proteome</keyword>
<dbReference type="Proteomes" id="UP000005239">
    <property type="component" value="Unassembled WGS sequence"/>
</dbReference>
<accession>A0A8R1U9L2</accession>
<reference evidence="1" key="2">
    <citation type="submission" date="2022-06" db="UniProtKB">
        <authorList>
            <consortium name="EnsemblMetazoa"/>
        </authorList>
    </citation>
    <scope>IDENTIFICATION</scope>
    <source>
        <strain evidence="1">PS312</strain>
    </source>
</reference>
<dbReference type="GO" id="GO:0016020">
    <property type="term" value="C:membrane"/>
    <property type="evidence" value="ECO:0007669"/>
    <property type="project" value="InterPro"/>
</dbReference>
<evidence type="ECO:0000313" key="2">
    <source>
        <dbReference type="Proteomes" id="UP000005239"/>
    </source>
</evidence>
<name>A0A2A6CI40_PRIPA</name>
<sequence length="426" mass="47912">MPLAFFSLLSFFPVIACADGAIGFQIDLEESGSNFRNFFEQVNASLHSSGLERYGSTEDSIYYMENAFTMTAEGEQRIPELMDELRDSLCFFSKRIFATTGATRWMFPEFTEISVAVDGRAVHDTIATVLAMNGLSSYPAEYDRKASRHFCPRRIILARLPRDAPSIPSITAGKARSEIKKWASSSVPLAGKRATVFQLNGSTWRRLAQQNVTVKIRKTRRMRLVLLFLLVSPASSLSAGKRLRAYVNKLDLMENPFEDEDESGPALVVNMTVYSASLLKVIENEASCRWEVKASFEFWNPRHGWNASLFDGIDYIVVNQTWLPDITPCLVIEWSRKVDGSSLIRMAQNGTVSTNFNFIVTGKCPMNFAKLPHDTHTCTPCRYRTIFNVKLAPIMTLQTDTTFVMLPNVTVLRINDTQGVVTSQQV</sequence>
<dbReference type="SUPFAM" id="SSF63712">
    <property type="entry name" value="Nicotinic receptor ligand binding domain-like"/>
    <property type="match status" value="1"/>
</dbReference>
<dbReference type="AlphaFoldDB" id="A0A2A6CI40"/>